<proteinExistence type="predicted"/>
<organism evidence="2 3">
    <name type="scientific">Brachionus plicatilis</name>
    <name type="common">Marine rotifer</name>
    <name type="synonym">Brachionus muelleri</name>
    <dbReference type="NCBI Taxonomy" id="10195"/>
    <lineage>
        <taxon>Eukaryota</taxon>
        <taxon>Metazoa</taxon>
        <taxon>Spiralia</taxon>
        <taxon>Gnathifera</taxon>
        <taxon>Rotifera</taxon>
        <taxon>Eurotatoria</taxon>
        <taxon>Monogononta</taxon>
        <taxon>Pseudotrocha</taxon>
        <taxon>Ploima</taxon>
        <taxon>Brachionidae</taxon>
        <taxon>Brachionus</taxon>
    </lineage>
</organism>
<accession>A0A3M7PFM7</accession>
<dbReference type="STRING" id="10195.A0A3M7PFM7"/>
<feature type="non-terminal residue" evidence="2">
    <location>
        <position position="1"/>
    </location>
</feature>
<keyword evidence="1" id="KW-1133">Transmembrane helix</keyword>
<dbReference type="Proteomes" id="UP000276133">
    <property type="component" value="Unassembled WGS sequence"/>
</dbReference>
<sequence length="120" mass="13867">TCTKITSQKSKFLNLTFNNLISSYPVWFFDATGSIYNDISYQKKPFLYSFTAHDKEKKNVLPISEFVTTSHNVLNISKYVLSIKTTMDFVKQYIALIIVTDFSFALINSIMETFNHLDLN</sequence>
<name>A0A3M7PFM7_BRAPC</name>
<gene>
    <name evidence="2" type="ORF">BpHYR1_011166</name>
</gene>
<evidence type="ECO:0000256" key="1">
    <source>
        <dbReference type="SAM" id="Phobius"/>
    </source>
</evidence>
<evidence type="ECO:0008006" key="4">
    <source>
        <dbReference type="Google" id="ProtNLM"/>
    </source>
</evidence>
<evidence type="ECO:0000313" key="3">
    <source>
        <dbReference type="Proteomes" id="UP000276133"/>
    </source>
</evidence>
<keyword evidence="1" id="KW-0812">Transmembrane</keyword>
<protein>
    <recommendedName>
        <fullName evidence="4">MULE transposase domain-containing protein</fullName>
    </recommendedName>
</protein>
<dbReference type="OrthoDB" id="6782894at2759"/>
<feature type="non-terminal residue" evidence="2">
    <location>
        <position position="120"/>
    </location>
</feature>
<feature type="transmembrane region" description="Helical" evidence="1">
    <location>
        <begin position="93"/>
        <end position="111"/>
    </location>
</feature>
<dbReference type="EMBL" id="REGN01011369">
    <property type="protein sequence ID" value="RMZ97514.1"/>
    <property type="molecule type" value="Genomic_DNA"/>
</dbReference>
<evidence type="ECO:0000313" key="2">
    <source>
        <dbReference type="EMBL" id="RMZ97514.1"/>
    </source>
</evidence>
<dbReference type="AlphaFoldDB" id="A0A3M7PFM7"/>
<keyword evidence="1" id="KW-0472">Membrane</keyword>
<keyword evidence="3" id="KW-1185">Reference proteome</keyword>
<comment type="caution">
    <text evidence="2">The sequence shown here is derived from an EMBL/GenBank/DDBJ whole genome shotgun (WGS) entry which is preliminary data.</text>
</comment>
<reference evidence="2 3" key="1">
    <citation type="journal article" date="2018" name="Sci. Rep.">
        <title>Genomic signatures of local adaptation to the degree of environmental predictability in rotifers.</title>
        <authorList>
            <person name="Franch-Gras L."/>
            <person name="Hahn C."/>
            <person name="Garcia-Roger E.M."/>
            <person name="Carmona M.J."/>
            <person name="Serra M."/>
            <person name="Gomez A."/>
        </authorList>
    </citation>
    <scope>NUCLEOTIDE SEQUENCE [LARGE SCALE GENOMIC DNA]</scope>
    <source>
        <strain evidence="2">HYR1</strain>
    </source>
</reference>